<organism evidence="1 2">
    <name type="scientific">Catharanthus roseus</name>
    <name type="common">Madagascar periwinkle</name>
    <name type="synonym">Vinca rosea</name>
    <dbReference type="NCBI Taxonomy" id="4058"/>
    <lineage>
        <taxon>Eukaryota</taxon>
        <taxon>Viridiplantae</taxon>
        <taxon>Streptophyta</taxon>
        <taxon>Embryophyta</taxon>
        <taxon>Tracheophyta</taxon>
        <taxon>Spermatophyta</taxon>
        <taxon>Magnoliopsida</taxon>
        <taxon>eudicotyledons</taxon>
        <taxon>Gunneridae</taxon>
        <taxon>Pentapetalae</taxon>
        <taxon>asterids</taxon>
        <taxon>lamiids</taxon>
        <taxon>Gentianales</taxon>
        <taxon>Apocynaceae</taxon>
        <taxon>Rauvolfioideae</taxon>
        <taxon>Vinceae</taxon>
        <taxon>Catharanthinae</taxon>
        <taxon>Catharanthus</taxon>
    </lineage>
</organism>
<reference evidence="2" key="1">
    <citation type="journal article" date="2023" name="Nat. Plants">
        <title>Single-cell RNA sequencing provides a high-resolution roadmap for understanding the multicellular compartmentation of specialized metabolism.</title>
        <authorList>
            <person name="Sun S."/>
            <person name="Shen X."/>
            <person name="Li Y."/>
            <person name="Li Y."/>
            <person name="Wang S."/>
            <person name="Li R."/>
            <person name="Zhang H."/>
            <person name="Shen G."/>
            <person name="Guo B."/>
            <person name="Wei J."/>
            <person name="Xu J."/>
            <person name="St-Pierre B."/>
            <person name="Chen S."/>
            <person name="Sun C."/>
        </authorList>
    </citation>
    <scope>NUCLEOTIDE SEQUENCE [LARGE SCALE GENOMIC DNA]</scope>
</reference>
<proteinExistence type="predicted"/>
<dbReference type="EMBL" id="CM044703">
    <property type="protein sequence ID" value="KAI5671489.1"/>
    <property type="molecule type" value="Genomic_DNA"/>
</dbReference>
<comment type="caution">
    <text evidence="1">The sequence shown here is derived from an EMBL/GenBank/DDBJ whole genome shotgun (WGS) entry which is preliminary data.</text>
</comment>
<keyword evidence="2" id="KW-1185">Reference proteome</keyword>
<evidence type="ECO:0000313" key="1">
    <source>
        <dbReference type="EMBL" id="KAI5671489.1"/>
    </source>
</evidence>
<evidence type="ECO:0000313" key="2">
    <source>
        <dbReference type="Proteomes" id="UP001060085"/>
    </source>
</evidence>
<dbReference type="Proteomes" id="UP001060085">
    <property type="component" value="Linkage Group LG03"/>
</dbReference>
<protein>
    <submittedName>
        <fullName evidence="1">Uncharacterized protein</fullName>
    </submittedName>
</protein>
<name>A0ACC0BFS1_CATRO</name>
<accession>A0ACC0BFS1</accession>
<gene>
    <name evidence="1" type="ORF">M9H77_11853</name>
</gene>
<sequence length="129" mass="13921">MRMWEKARTNSTFGRGGVHNRQNNSRFTRNSSSRPKSSSSSKGMMNNAYAAQQIPEASWNSPSPLAAASSLAIAATQGGWQWIPGVVAPPALSSYQYVGAAVGDHLVPLFAPPPLQYQFDGTAIQFHLQ</sequence>